<evidence type="ECO:0000313" key="3">
    <source>
        <dbReference type="EMBL" id="AUD01090.1"/>
    </source>
</evidence>
<keyword evidence="2" id="KW-0472">Membrane</keyword>
<feature type="region of interest" description="Disordered" evidence="1">
    <location>
        <begin position="287"/>
        <end position="310"/>
    </location>
</feature>
<keyword evidence="4" id="KW-1185">Reference proteome</keyword>
<evidence type="ECO:0000313" key="4">
    <source>
        <dbReference type="Proteomes" id="UP000232883"/>
    </source>
</evidence>
<keyword evidence="2" id="KW-0812">Transmembrane</keyword>
<reference evidence="3 4" key="1">
    <citation type="submission" date="2017-11" db="EMBL/GenBank/DDBJ databases">
        <title>Taxonomic description and genome sequences of Spirosoma HA7 sp. nov., isolated from pollen microhabitat of Corylus avellana.</title>
        <authorList>
            <person name="Ambika Manirajan B."/>
            <person name="Suarez C."/>
            <person name="Ratering S."/>
            <person name="Geissler-Plaum R."/>
            <person name="Cardinale M."/>
            <person name="Sylvia S."/>
        </authorList>
    </citation>
    <scope>NUCLEOTIDE SEQUENCE [LARGE SCALE GENOMIC DNA]</scope>
    <source>
        <strain evidence="3 4">HA7</strain>
    </source>
</reference>
<dbReference type="Proteomes" id="UP000232883">
    <property type="component" value="Chromosome"/>
</dbReference>
<accession>A0A2K8YTY6</accession>
<dbReference type="EMBL" id="CP025096">
    <property type="protein sequence ID" value="AUD01090.1"/>
    <property type="molecule type" value="Genomic_DNA"/>
</dbReference>
<dbReference type="OrthoDB" id="932510at2"/>
<name>A0A2K8YTY6_9BACT</name>
<evidence type="ECO:0000256" key="1">
    <source>
        <dbReference type="SAM" id="MobiDB-lite"/>
    </source>
</evidence>
<dbReference type="KEGG" id="spir:CWM47_04175"/>
<gene>
    <name evidence="3" type="ORF">CWM47_04175</name>
</gene>
<proteinExistence type="predicted"/>
<protein>
    <submittedName>
        <fullName evidence="3">Uncharacterized protein</fullName>
    </submittedName>
</protein>
<feature type="transmembrane region" description="Helical" evidence="2">
    <location>
        <begin position="12"/>
        <end position="35"/>
    </location>
</feature>
<dbReference type="RefSeq" id="WP_100986513.1">
    <property type="nucleotide sequence ID" value="NZ_CP025096.1"/>
</dbReference>
<dbReference type="AlphaFoldDB" id="A0A2K8YTY6"/>
<sequence length="310" mass="33901">MEPLNKPERQQAVSRFLGVYCLSLSLPLLAVYFLFSAPNYVLKQENARLNETLTEQTQKLMRPMTGVTANLKTLQTTDQAYLKATDIEKGSLKTQLSGLESGLQQQVNGFKADTSQLQPINKKLSHDIIDAYDAVLTYRNSISYLRELLEKEGIDASQADKLTAALTQARQENEMLKILAAKTATAPAAAPAPSGGGGGGPTYLPQYQECSTKLTTAQARITQLQDQLKAAGSVPAAPATAPTVSGVSRADVEMDIVERCEKKADATNKPPLWRRPLYEFAVETLEKNSRPDAKQRMASINDKLRRLGSD</sequence>
<keyword evidence="2" id="KW-1133">Transmembrane helix</keyword>
<organism evidence="3 4">
    <name type="scientific">Spirosoma pollinicola</name>
    <dbReference type="NCBI Taxonomy" id="2057025"/>
    <lineage>
        <taxon>Bacteria</taxon>
        <taxon>Pseudomonadati</taxon>
        <taxon>Bacteroidota</taxon>
        <taxon>Cytophagia</taxon>
        <taxon>Cytophagales</taxon>
        <taxon>Cytophagaceae</taxon>
        <taxon>Spirosoma</taxon>
    </lineage>
</organism>
<evidence type="ECO:0000256" key="2">
    <source>
        <dbReference type="SAM" id="Phobius"/>
    </source>
</evidence>